<proteinExistence type="predicted"/>
<keyword evidence="2" id="KW-0732">Signal</keyword>
<dbReference type="PANTHER" id="PTHR12959">
    <property type="entry name" value="GPI TRANSAMIDASE COMPONENT PIG-T-RELATED"/>
    <property type="match status" value="1"/>
</dbReference>
<dbReference type="OrthoDB" id="331263at2759"/>
<gene>
    <name evidence="3" type="ORF">K435DRAFT_969474</name>
</gene>
<keyword evidence="1" id="KW-0472">Membrane</keyword>
<feature type="signal peptide" evidence="2">
    <location>
        <begin position="1"/>
        <end position="20"/>
    </location>
</feature>
<dbReference type="GO" id="GO:0016255">
    <property type="term" value="P:attachment of GPI anchor to protein"/>
    <property type="evidence" value="ECO:0007669"/>
    <property type="project" value="InterPro"/>
</dbReference>
<protein>
    <submittedName>
        <fullName evidence="3">Gpi16 subunit, GPI transamidase component</fullName>
    </submittedName>
</protein>
<feature type="chain" id="PRO_5020863838" evidence="2">
    <location>
        <begin position="21"/>
        <end position="533"/>
    </location>
</feature>
<organism evidence="3 4">
    <name type="scientific">Dendrothele bispora (strain CBS 962.96)</name>
    <dbReference type="NCBI Taxonomy" id="1314807"/>
    <lineage>
        <taxon>Eukaryota</taxon>
        <taxon>Fungi</taxon>
        <taxon>Dikarya</taxon>
        <taxon>Basidiomycota</taxon>
        <taxon>Agaricomycotina</taxon>
        <taxon>Agaricomycetes</taxon>
        <taxon>Agaricomycetidae</taxon>
        <taxon>Agaricales</taxon>
        <taxon>Agaricales incertae sedis</taxon>
        <taxon>Dendrothele</taxon>
    </lineage>
</organism>
<evidence type="ECO:0000256" key="2">
    <source>
        <dbReference type="SAM" id="SignalP"/>
    </source>
</evidence>
<dbReference type="Pfam" id="PF04113">
    <property type="entry name" value="Gpi16"/>
    <property type="match status" value="2"/>
</dbReference>
<keyword evidence="1" id="KW-0812">Transmembrane</keyword>
<reference evidence="3 4" key="1">
    <citation type="journal article" date="2019" name="Nat. Ecol. Evol.">
        <title>Megaphylogeny resolves global patterns of mushroom evolution.</title>
        <authorList>
            <person name="Varga T."/>
            <person name="Krizsan K."/>
            <person name="Foldi C."/>
            <person name="Dima B."/>
            <person name="Sanchez-Garcia M."/>
            <person name="Sanchez-Ramirez S."/>
            <person name="Szollosi G.J."/>
            <person name="Szarkandi J.G."/>
            <person name="Papp V."/>
            <person name="Albert L."/>
            <person name="Andreopoulos W."/>
            <person name="Angelini C."/>
            <person name="Antonin V."/>
            <person name="Barry K.W."/>
            <person name="Bougher N.L."/>
            <person name="Buchanan P."/>
            <person name="Buyck B."/>
            <person name="Bense V."/>
            <person name="Catcheside P."/>
            <person name="Chovatia M."/>
            <person name="Cooper J."/>
            <person name="Damon W."/>
            <person name="Desjardin D."/>
            <person name="Finy P."/>
            <person name="Geml J."/>
            <person name="Haridas S."/>
            <person name="Hughes K."/>
            <person name="Justo A."/>
            <person name="Karasinski D."/>
            <person name="Kautmanova I."/>
            <person name="Kiss B."/>
            <person name="Kocsube S."/>
            <person name="Kotiranta H."/>
            <person name="LaButti K.M."/>
            <person name="Lechner B.E."/>
            <person name="Liimatainen K."/>
            <person name="Lipzen A."/>
            <person name="Lukacs Z."/>
            <person name="Mihaltcheva S."/>
            <person name="Morgado L.N."/>
            <person name="Niskanen T."/>
            <person name="Noordeloos M.E."/>
            <person name="Ohm R.A."/>
            <person name="Ortiz-Santana B."/>
            <person name="Ovrebo C."/>
            <person name="Racz N."/>
            <person name="Riley R."/>
            <person name="Savchenko A."/>
            <person name="Shiryaev A."/>
            <person name="Soop K."/>
            <person name="Spirin V."/>
            <person name="Szebenyi C."/>
            <person name="Tomsovsky M."/>
            <person name="Tulloss R.E."/>
            <person name="Uehling J."/>
            <person name="Grigoriev I.V."/>
            <person name="Vagvolgyi C."/>
            <person name="Papp T."/>
            <person name="Martin F.M."/>
            <person name="Miettinen O."/>
            <person name="Hibbett D.S."/>
            <person name="Nagy L.G."/>
        </authorList>
    </citation>
    <scope>NUCLEOTIDE SEQUENCE [LARGE SCALE GENOMIC DNA]</scope>
    <source>
        <strain evidence="3 4">CBS 962.96</strain>
    </source>
</reference>
<sequence>MHWRPACLLVLGIFTSLIHGTHIAEEQFEEELVIKSLEDGRVASTFTFTTLLKDASPRDPRTLALEDDEPQHYTLFPLTLGQLLRQYAITELHLTLNAGKWKYDSWGYPVAAGVGTGAELYAWLADGAPSSIDERWQGLRNALAGLFCASLGSLDEQRTTSPHLSFPPEGLLPDWDGLPHEIRHASHASEHVCTENLTPFLKLLPCKSLSGLASLLNPHRMFDADWHGMGLHVLWRPEGVEVRLNFQMVSDPLRSSTKKQDWSFSSLYDRTVVRTCPVAKSSRAVVSLPNNGVYSIVPEPSTIEAGKGRYDLKDKKPDETLDIQMQWGADFEYPLTSPASLVPFSVQRKLHGPTQDRGQLALVLQNHGSETIKVSYLETMPWLVQFYLHTIQIKVDGVRRDDLISNISYVLPVPHSRPATFYSILTLPGRSTVTYTIDVTKAFLMYTEHPPDAQRGWDLPPAVFVLLDPPSGGQHVAAQGFRVYSPSLLVDLATPDFSMPYNVIIFTCSVVAFIFGSIFNLLSRKFVIVRLDG</sequence>
<dbReference type="Proteomes" id="UP000297245">
    <property type="component" value="Unassembled WGS sequence"/>
</dbReference>
<name>A0A4S8LI19_DENBC</name>
<keyword evidence="4" id="KW-1185">Reference proteome</keyword>
<keyword evidence="1" id="KW-1133">Transmembrane helix</keyword>
<evidence type="ECO:0000256" key="1">
    <source>
        <dbReference type="SAM" id="Phobius"/>
    </source>
</evidence>
<dbReference type="EMBL" id="ML179409">
    <property type="protein sequence ID" value="THU88443.1"/>
    <property type="molecule type" value="Genomic_DNA"/>
</dbReference>
<dbReference type="AlphaFoldDB" id="A0A4S8LI19"/>
<dbReference type="GO" id="GO:0042765">
    <property type="term" value="C:GPI-anchor transamidase complex"/>
    <property type="evidence" value="ECO:0007669"/>
    <property type="project" value="InterPro"/>
</dbReference>
<feature type="transmembrane region" description="Helical" evidence="1">
    <location>
        <begin position="501"/>
        <end position="522"/>
    </location>
</feature>
<evidence type="ECO:0000313" key="3">
    <source>
        <dbReference type="EMBL" id="THU88443.1"/>
    </source>
</evidence>
<evidence type="ECO:0000313" key="4">
    <source>
        <dbReference type="Proteomes" id="UP000297245"/>
    </source>
</evidence>
<dbReference type="InterPro" id="IPR007245">
    <property type="entry name" value="PIG-T"/>
</dbReference>
<accession>A0A4S8LI19</accession>
<dbReference type="PANTHER" id="PTHR12959:SF11">
    <property type="entry name" value="GPI TRANSAMIDASE COMPONENT PIG-T"/>
    <property type="match status" value="1"/>
</dbReference>